<dbReference type="AlphaFoldDB" id="A0A9Q1IW25"/>
<keyword evidence="19" id="KW-1185">Reference proteome</keyword>
<feature type="transmembrane region" description="Helical" evidence="17">
    <location>
        <begin position="124"/>
        <end position="155"/>
    </location>
</feature>
<dbReference type="GO" id="GO:0012505">
    <property type="term" value="C:endomembrane system"/>
    <property type="evidence" value="ECO:0007669"/>
    <property type="project" value="UniProtKB-SubCell"/>
</dbReference>
<evidence type="ECO:0000256" key="16">
    <source>
        <dbReference type="ARBA" id="ARBA00049428"/>
    </source>
</evidence>
<dbReference type="GO" id="GO:0016020">
    <property type="term" value="C:membrane"/>
    <property type="evidence" value="ECO:0007669"/>
    <property type="project" value="InterPro"/>
</dbReference>
<evidence type="ECO:0000256" key="11">
    <source>
        <dbReference type="ARBA" id="ARBA00048701"/>
    </source>
</evidence>
<dbReference type="InterPro" id="IPR006838">
    <property type="entry name" value="ADTRP_AIG1"/>
</dbReference>
<comment type="catalytic activity">
    <reaction evidence="11">
        <text>12-(9Z-octadecenoyloxy)-octadecanoate + H2O = 12-hydroxyoctadecanoate + (9Z)-octadecenoate + H(+)</text>
        <dbReference type="Rhea" id="RHEA:52060"/>
        <dbReference type="ChEBI" id="CHEBI:15377"/>
        <dbReference type="ChEBI" id="CHEBI:15378"/>
        <dbReference type="ChEBI" id="CHEBI:30823"/>
        <dbReference type="ChEBI" id="CHEBI:84201"/>
        <dbReference type="ChEBI" id="CHEBI:136302"/>
    </reaction>
    <physiologicalReaction direction="left-to-right" evidence="11">
        <dbReference type="Rhea" id="RHEA:52061"/>
    </physiologicalReaction>
</comment>
<comment type="catalytic activity">
    <reaction evidence="13">
        <text>9-octadecanoyloxy-octadecanoate + H2O = 9-hydroxy-octadecanoate + octadecanoate + H(+)</text>
        <dbReference type="Rhea" id="RHEA:52096"/>
        <dbReference type="ChEBI" id="CHEBI:15377"/>
        <dbReference type="ChEBI" id="CHEBI:15378"/>
        <dbReference type="ChEBI" id="CHEBI:25629"/>
        <dbReference type="ChEBI" id="CHEBI:136286"/>
        <dbReference type="ChEBI" id="CHEBI:136373"/>
    </reaction>
    <physiologicalReaction direction="left-to-right" evidence="13">
        <dbReference type="Rhea" id="RHEA:52097"/>
    </physiologicalReaction>
</comment>
<keyword evidence="6 17" id="KW-0472">Membrane</keyword>
<dbReference type="OrthoDB" id="1898221at2759"/>
<accession>A0A9Q1IW25</accession>
<evidence type="ECO:0000256" key="12">
    <source>
        <dbReference type="ARBA" id="ARBA00048800"/>
    </source>
</evidence>
<evidence type="ECO:0000313" key="19">
    <source>
        <dbReference type="Proteomes" id="UP001152622"/>
    </source>
</evidence>
<comment type="subcellular location">
    <subcellularLocation>
        <location evidence="2">Endomembrane system</location>
        <topology evidence="2">Multi-pass membrane protein</topology>
    </subcellularLocation>
</comment>
<dbReference type="Proteomes" id="UP001152622">
    <property type="component" value="Chromosome 6"/>
</dbReference>
<evidence type="ECO:0000256" key="10">
    <source>
        <dbReference type="ARBA" id="ARBA00048680"/>
    </source>
</evidence>
<name>A0A9Q1IW25_SYNKA</name>
<feature type="transmembrane region" description="Helical" evidence="17">
    <location>
        <begin position="83"/>
        <end position="104"/>
    </location>
</feature>
<protein>
    <submittedName>
        <fullName evidence="18">Uncharacterized protein</fullName>
    </submittedName>
</protein>
<comment type="catalytic activity">
    <reaction evidence="8">
        <text>13-octadecanoyloxy-octadecanoate + H2O = 13-hydroxy-octadecanoate + octadecanoate + H(+)</text>
        <dbReference type="Rhea" id="RHEA:52084"/>
        <dbReference type="ChEBI" id="CHEBI:15377"/>
        <dbReference type="ChEBI" id="CHEBI:15378"/>
        <dbReference type="ChEBI" id="CHEBI:25629"/>
        <dbReference type="ChEBI" id="CHEBI:136304"/>
        <dbReference type="ChEBI" id="CHEBI:136335"/>
    </reaction>
    <physiologicalReaction direction="left-to-right" evidence="8">
        <dbReference type="Rhea" id="RHEA:52085"/>
    </physiologicalReaction>
</comment>
<comment type="catalytic activity">
    <reaction evidence="1">
        <text>9-(9Z-hexadecenoyloxy)-octadecanoate + H2O = (9Z)-hexadecenoate + 9-hydroxy-octadecanoate + H(+)</text>
        <dbReference type="Rhea" id="RHEA:52068"/>
        <dbReference type="ChEBI" id="CHEBI:15377"/>
        <dbReference type="ChEBI" id="CHEBI:15378"/>
        <dbReference type="ChEBI" id="CHEBI:32372"/>
        <dbReference type="ChEBI" id="CHEBI:136286"/>
        <dbReference type="ChEBI" id="CHEBI:136309"/>
    </reaction>
    <physiologicalReaction direction="left-to-right" evidence="1">
        <dbReference type="Rhea" id="RHEA:52069"/>
    </physiologicalReaction>
</comment>
<sequence length="199" mass="21888">MAETLRKSFHILAFVWYAFVMLSFAAKDGEPLPAGIFLYGGPWKYLTFLNLILQMVFFGLATACDFEFLFGKDMAKQLNLCKNLLFSVFAFPVGMHTLVLPFLLGETLLQPHAYPKTKSGLAALGIAGLVYLSCTPGLVGFFFCNMSIVALLYVLGQTLNKQVWGLRIIRGECATTGDLFQCRGDISHAMPMSACGSID</sequence>
<evidence type="ECO:0000256" key="4">
    <source>
        <dbReference type="ARBA" id="ARBA00022692"/>
    </source>
</evidence>
<comment type="catalytic activity">
    <reaction evidence="12">
        <text>9-(9Z-octadecenoyloxy)-octadecanoate + H2O = 9-hydroxy-octadecanoate + (9Z)-octadecenoate + H(+)</text>
        <dbReference type="Rhea" id="RHEA:52048"/>
        <dbReference type="ChEBI" id="CHEBI:15377"/>
        <dbReference type="ChEBI" id="CHEBI:15378"/>
        <dbReference type="ChEBI" id="CHEBI:30823"/>
        <dbReference type="ChEBI" id="CHEBI:136282"/>
        <dbReference type="ChEBI" id="CHEBI:136286"/>
    </reaction>
    <physiologicalReaction direction="left-to-right" evidence="12">
        <dbReference type="Rhea" id="RHEA:52049"/>
    </physiologicalReaction>
</comment>
<evidence type="ECO:0000256" key="13">
    <source>
        <dbReference type="ARBA" id="ARBA00049221"/>
    </source>
</evidence>
<dbReference type="PANTHER" id="PTHR10989">
    <property type="entry name" value="ANDROGEN-INDUCED PROTEIN 1-RELATED"/>
    <property type="match status" value="1"/>
</dbReference>
<proteinExistence type="inferred from homology"/>
<evidence type="ECO:0000256" key="5">
    <source>
        <dbReference type="ARBA" id="ARBA00022989"/>
    </source>
</evidence>
<evidence type="ECO:0000256" key="3">
    <source>
        <dbReference type="ARBA" id="ARBA00009300"/>
    </source>
</evidence>
<feature type="transmembrane region" description="Helical" evidence="17">
    <location>
        <begin position="9"/>
        <end position="26"/>
    </location>
</feature>
<evidence type="ECO:0000256" key="9">
    <source>
        <dbReference type="ARBA" id="ARBA00047863"/>
    </source>
</evidence>
<organism evidence="18 19">
    <name type="scientific">Synaphobranchus kaupii</name>
    <name type="common">Kaup's arrowtooth eel</name>
    <dbReference type="NCBI Taxonomy" id="118154"/>
    <lineage>
        <taxon>Eukaryota</taxon>
        <taxon>Metazoa</taxon>
        <taxon>Chordata</taxon>
        <taxon>Craniata</taxon>
        <taxon>Vertebrata</taxon>
        <taxon>Euteleostomi</taxon>
        <taxon>Actinopterygii</taxon>
        <taxon>Neopterygii</taxon>
        <taxon>Teleostei</taxon>
        <taxon>Anguilliformes</taxon>
        <taxon>Synaphobranchidae</taxon>
        <taxon>Synaphobranchus</taxon>
    </lineage>
</organism>
<reference evidence="18" key="1">
    <citation type="journal article" date="2023" name="Science">
        <title>Genome structures resolve the early diversification of teleost fishes.</title>
        <authorList>
            <person name="Parey E."/>
            <person name="Louis A."/>
            <person name="Montfort J."/>
            <person name="Bouchez O."/>
            <person name="Roques C."/>
            <person name="Iampietro C."/>
            <person name="Lluch J."/>
            <person name="Castinel A."/>
            <person name="Donnadieu C."/>
            <person name="Desvignes T."/>
            <person name="Floi Bucao C."/>
            <person name="Jouanno E."/>
            <person name="Wen M."/>
            <person name="Mejri S."/>
            <person name="Dirks R."/>
            <person name="Jansen H."/>
            <person name="Henkel C."/>
            <person name="Chen W.J."/>
            <person name="Zahm M."/>
            <person name="Cabau C."/>
            <person name="Klopp C."/>
            <person name="Thompson A.W."/>
            <person name="Robinson-Rechavi M."/>
            <person name="Braasch I."/>
            <person name="Lecointre G."/>
            <person name="Bobe J."/>
            <person name="Postlethwait J.H."/>
            <person name="Berthelot C."/>
            <person name="Roest Crollius H."/>
            <person name="Guiguen Y."/>
        </authorList>
    </citation>
    <scope>NUCLEOTIDE SEQUENCE</scope>
    <source>
        <strain evidence="18">WJC10195</strain>
    </source>
</reference>
<evidence type="ECO:0000256" key="17">
    <source>
        <dbReference type="SAM" id="Phobius"/>
    </source>
</evidence>
<comment type="catalytic activity">
    <reaction evidence="16">
        <text>12-(9Z-hexadecenoyloxy)-octadecanoate + H2O = 12-hydroxyoctadecanoate + (9Z)-hexadecenoate + H(+)</text>
        <dbReference type="Rhea" id="RHEA:52072"/>
        <dbReference type="ChEBI" id="CHEBI:15377"/>
        <dbReference type="ChEBI" id="CHEBI:15378"/>
        <dbReference type="ChEBI" id="CHEBI:32372"/>
        <dbReference type="ChEBI" id="CHEBI:84201"/>
        <dbReference type="ChEBI" id="CHEBI:136312"/>
    </reaction>
    <physiologicalReaction direction="left-to-right" evidence="16">
        <dbReference type="Rhea" id="RHEA:52073"/>
    </physiologicalReaction>
</comment>
<keyword evidence="5 17" id="KW-1133">Transmembrane helix</keyword>
<evidence type="ECO:0000256" key="7">
    <source>
        <dbReference type="ARBA" id="ARBA00047368"/>
    </source>
</evidence>
<comment type="catalytic activity">
    <reaction evidence="15">
        <text>13-(9Z-hexadecenoyloxy)-octadecanoate + H2O = 13-hydroxy-octadecanoate + (9Z)-hexadecenoate + H(+)</text>
        <dbReference type="Rhea" id="RHEA:52076"/>
        <dbReference type="ChEBI" id="CHEBI:15377"/>
        <dbReference type="ChEBI" id="CHEBI:15378"/>
        <dbReference type="ChEBI" id="CHEBI:32372"/>
        <dbReference type="ChEBI" id="CHEBI:136304"/>
        <dbReference type="ChEBI" id="CHEBI:136315"/>
    </reaction>
    <physiologicalReaction direction="left-to-right" evidence="15">
        <dbReference type="Rhea" id="RHEA:52077"/>
    </physiologicalReaction>
</comment>
<evidence type="ECO:0000256" key="6">
    <source>
        <dbReference type="ARBA" id="ARBA00023136"/>
    </source>
</evidence>
<dbReference type="EMBL" id="JAINUF010000006">
    <property type="protein sequence ID" value="KAJ8357277.1"/>
    <property type="molecule type" value="Genomic_DNA"/>
</dbReference>
<comment type="catalytic activity">
    <reaction evidence="7">
        <text>12-hexadecanoyloxy-octadecanoate + H2O = 12-hydroxyoctadecanoate + hexadecanoate + H(+)</text>
        <dbReference type="Rhea" id="RHEA:52056"/>
        <dbReference type="ChEBI" id="CHEBI:7896"/>
        <dbReference type="ChEBI" id="CHEBI:15377"/>
        <dbReference type="ChEBI" id="CHEBI:15378"/>
        <dbReference type="ChEBI" id="CHEBI:83677"/>
        <dbReference type="ChEBI" id="CHEBI:84201"/>
    </reaction>
    <physiologicalReaction direction="left-to-right" evidence="7">
        <dbReference type="Rhea" id="RHEA:52057"/>
    </physiologicalReaction>
</comment>
<evidence type="ECO:0000256" key="15">
    <source>
        <dbReference type="ARBA" id="ARBA00049322"/>
    </source>
</evidence>
<gene>
    <name evidence="18" type="ORF">SKAU_G00200710</name>
</gene>
<evidence type="ECO:0000256" key="2">
    <source>
        <dbReference type="ARBA" id="ARBA00004127"/>
    </source>
</evidence>
<evidence type="ECO:0000256" key="14">
    <source>
        <dbReference type="ARBA" id="ARBA00049296"/>
    </source>
</evidence>
<comment type="catalytic activity">
    <reaction evidence="14">
        <text>13-(9Z-octadecenoyloxy)-octadecanoate + H2O = 13-hydroxy-octadecanoate + (9Z)-octadecenoate + H(+)</text>
        <dbReference type="Rhea" id="RHEA:52064"/>
        <dbReference type="ChEBI" id="CHEBI:15377"/>
        <dbReference type="ChEBI" id="CHEBI:15378"/>
        <dbReference type="ChEBI" id="CHEBI:30823"/>
        <dbReference type="ChEBI" id="CHEBI:136303"/>
        <dbReference type="ChEBI" id="CHEBI:136304"/>
    </reaction>
    <physiologicalReaction direction="left-to-right" evidence="14">
        <dbReference type="Rhea" id="RHEA:52065"/>
    </physiologicalReaction>
</comment>
<comment type="caution">
    <text evidence="18">The sequence shown here is derived from an EMBL/GenBank/DDBJ whole genome shotgun (WGS) entry which is preliminary data.</text>
</comment>
<evidence type="ECO:0000256" key="8">
    <source>
        <dbReference type="ARBA" id="ARBA00047427"/>
    </source>
</evidence>
<dbReference type="PANTHER" id="PTHR10989:SF19">
    <property type="entry name" value="ANDROGEN-DEPENDENT TFPI-REGULATING PROTEIN-LIKE"/>
    <property type="match status" value="1"/>
</dbReference>
<comment type="catalytic activity">
    <reaction evidence="9">
        <text>9-hexadecanoyloxy-octadecanoate + H2O = 9-hydroxy-octadecanoate + hexadecanoate + H(+)</text>
        <dbReference type="Rhea" id="RHEA:52052"/>
        <dbReference type="ChEBI" id="CHEBI:7896"/>
        <dbReference type="ChEBI" id="CHEBI:15377"/>
        <dbReference type="ChEBI" id="CHEBI:15378"/>
        <dbReference type="ChEBI" id="CHEBI:83670"/>
        <dbReference type="ChEBI" id="CHEBI:136286"/>
    </reaction>
    <physiologicalReaction direction="left-to-right" evidence="9">
        <dbReference type="Rhea" id="RHEA:52053"/>
    </physiologicalReaction>
</comment>
<feature type="transmembrane region" description="Helical" evidence="17">
    <location>
        <begin position="46"/>
        <end position="71"/>
    </location>
</feature>
<evidence type="ECO:0000313" key="18">
    <source>
        <dbReference type="EMBL" id="KAJ8357277.1"/>
    </source>
</evidence>
<dbReference type="Pfam" id="PF04750">
    <property type="entry name" value="Far-17a_AIG1"/>
    <property type="match status" value="1"/>
</dbReference>
<keyword evidence="4 17" id="KW-0812">Transmembrane</keyword>
<comment type="similarity">
    <text evidence="3">Belongs to the AIG1 family.</text>
</comment>
<evidence type="ECO:0000256" key="1">
    <source>
        <dbReference type="ARBA" id="ARBA00000923"/>
    </source>
</evidence>
<comment type="catalytic activity">
    <reaction evidence="10">
        <text>12-octadecanoyloxy-octadecanoate + H2O = 12-hydroxyoctadecanoate + octadecanoate + H(+)</text>
        <dbReference type="Rhea" id="RHEA:52080"/>
        <dbReference type="ChEBI" id="CHEBI:15377"/>
        <dbReference type="ChEBI" id="CHEBI:15378"/>
        <dbReference type="ChEBI" id="CHEBI:25629"/>
        <dbReference type="ChEBI" id="CHEBI:84201"/>
        <dbReference type="ChEBI" id="CHEBI:136330"/>
    </reaction>
    <physiologicalReaction direction="left-to-right" evidence="10">
        <dbReference type="Rhea" id="RHEA:52081"/>
    </physiologicalReaction>
</comment>